<reference evidence="2 3" key="1">
    <citation type="submission" date="2020-08" db="EMBL/GenBank/DDBJ databases">
        <authorList>
            <person name="Kim C.M."/>
        </authorList>
    </citation>
    <scope>NUCLEOTIDE SEQUENCE [LARGE SCALE GENOMIC DNA]</scope>
    <source>
        <strain evidence="2 3">UL070</strain>
    </source>
</reference>
<organism evidence="2 3">
    <name type="scientific">Aquipseudomonas ullengensis</name>
    <dbReference type="NCBI Taxonomy" id="2759166"/>
    <lineage>
        <taxon>Bacteria</taxon>
        <taxon>Pseudomonadati</taxon>
        <taxon>Pseudomonadota</taxon>
        <taxon>Gammaproteobacteria</taxon>
        <taxon>Pseudomonadales</taxon>
        <taxon>Pseudomonadaceae</taxon>
        <taxon>Aquipseudomonas</taxon>
    </lineage>
</organism>
<feature type="signal peptide" evidence="1">
    <location>
        <begin position="1"/>
        <end position="27"/>
    </location>
</feature>
<gene>
    <name evidence="2" type="ORF">H3H51_02285</name>
</gene>
<evidence type="ECO:0008006" key="4">
    <source>
        <dbReference type="Google" id="ProtNLM"/>
    </source>
</evidence>
<dbReference type="AlphaFoldDB" id="A0A7W4LIS2"/>
<keyword evidence="3" id="KW-1185">Reference proteome</keyword>
<evidence type="ECO:0000313" key="3">
    <source>
        <dbReference type="Proteomes" id="UP000542720"/>
    </source>
</evidence>
<evidence type="ECO:0000313" key="2">
    <source>
        <dbReference type="EMBL" id="MBB2493828.1"/>
    </source>
</evidence>
<evidence type="ECO:0000256" key="1">
    <source>
        <dbReference type="SAM" id="SignalP"/>
    </source>
</evidence>
<proteinExistence type="predicted"/>
<dbReference type="Proteomes" id="UP000542720">
    <property type="component" value="Unassembled WGS sequence"/>
</dbReference>
<protein>
    <recommendedName>
        <fullName evidence="4">Nuclear transport factor 2 family protein</fullName>
    </recommendedName>
</protein>
<comment type="caution">
    <text evidence="2">The sequence shown here is derived from an EMBL/GenBank/DDBJ whole genome shotgun (WGS) entry which is preliminary data.</text>
</comment>
<dbReference type="EMBL" id="JACJUD010000001">
    <property type="protein sequence ID" value="MBB2493828.1"/>
    <property type="molecule type" value="Genomic_DNA"/>
</dbReference>
<sequence length="143" mass="16135">MPAKRIALPFLLICALLGGCTPSDPQAALEAAVQQLQDNLQAKNTGDVLEQLHPQFSAQQQYDREWARRTMALLFLRHKQVKVLALGTRSEIDPTYRNKGHTRAEVALTGAAGLIPDSASHYSVTLEWWLEDDEWKLARLDWE</sequence>
<keyword evidence="1" id="KW-0732">Signal</keyword>
<accession>A0A7W4LIS2</accession>
<feature type="chain" id="PRO_5030734981" description="Nuclear transport factor 2 family protein" evidence="1">
    <location>
        <begin position="28"/>
        <end position="143"/>
    </location>
</feature>
<name>A0A7W4LIS2_9GAMM</name>
<dbReference type="RefSeq" id="WP_183087393.1">
    <property type="nucleotide sequence ID" value="NZ_JACJUD010000001.1"/>
</dbReference>
<dbReference type="PROSITE" id="PS51257">
    <property type="entry name" value="PROKAR_LIPOPROTEIN"/>
    <property type="match status" value="1"/>
</dbReference>